<evidence type="ECO:0000313" key="1">
    <source>
        <dbReference type="EMBL" id="RWR88346.1"/>
    </source>
</evidence>
<evidence type="ECO:0000313" key="2">
    <source>
        <dbReference type="Proteomes" id="UP000283530"/>
    </source>
</evidence>
<dbReference type="AlphaFoldDB" id="A0A443PC61"/>
<keyword evidence="2" id="KW-1185">Reference proteome</keyword>
<dbReference type="Proteomes" id="UP000283530">
    <property type="component" value="Unassembled WGS sequence"/>
</dbReference>
<gene>
    <name evidence="1" type="ORF">CKAN_01734500</name>
</gene>
<dbReference type="EMBL" id="QPKB01000007">
    <property type="protein sequence ID" value="RWR88346.1"/>
    <property type="molecule type" value="Genomic_DNA"/>
</dbReference>
<accession>A0A443PC61</accession>
<sequence length="147" mass="16904">MSSNIKYQVQEEGDPEVLVPGALYRMDVDLADRVECVSLHTIAPRRKSKPTRMIPRSPQAIPGCLHAPTQFPHRILFENLHQLENNHLQEKLLLMRISVSHKLKKMQGRMDGLEPEQRTDEAAATVFREVLGHRPAIDLNMHRDSER</sequence>
<reference evidence="1 2" key="1">
    <citation type="journal article" date="2019" name="Nat. Plants">
        <title>Stout camphor tree genome fills gaps in understanding of flowering plant genome evolution.</title>
        <authorList>
            <person name="Chaw S.M."/>
            <person name="Liu Y.C."/>
            <person name="Wu Y.W."/>
            <person name="Wang H.Y."/>
            <person name="Lin C.I."/>
            <person name="Wu C.S."/>
            <person name="Ke H.M."/>
            <person name="Chang L.Y."/>
            <person name="Hsu C.Y."/>
            <person name="Yang H.T."/>
            <person name="Sudianto E."/>
            <person name="Hsu M.H."/>
            <person name="Wu K.P."/>
            <person name="Wang L.N."/>
            <person name="Leebens-Mack J.H."/>
            <person name="Tsai I.J."/>
        </authorList>
    </citation>
    <scope>NUCLEOTIDE SEQUENCE [LARGE SCALE GENOMIC DNA]</scope>
    <source>
        <strain evidence="2">cv. Chaw 1501</strain>
        <tissue evidence="1">Young leaves</tissue>
    </source>
</reference>
<name>A0A443PC61_9MAGN</name>
<protein>
    <submittedName>
        <fullName evidence="1">Uncharacterized protein</fullName>
    </submittedName>
</protein>
<organism evidence="1 2">
    <name type="scientific">Cinnamomum micranthum f. kanehirae</name>
    <dbReference type="NCBI Taxonomy" id="337451"/>
    <lineage>
        <taxon>Eukaryota</taxon>
        <taxon>Viridiplantae</taxon>
        <taxon>Streptophyta</taxon>
        <taxon>Embryophyta</taxon>
        <taxon>Tracheophyta</taxon>
        <taxon>Spermatophyta</taxon>
        <taxon>Magnoliopsida</taxon>
        <taxon>Magnoliidae</taxon>
        <taxon>Laurales</taxon>
        <taxon>Lauraceae</taxon>
        <taxon>Cinnamomum</taxon>
    </lineage>
</organism>
<proteinExistence type="predicted"/>
<comment type="caution">
    <text evidence="1">The sequence shown here is derived from an EMBL/GenBank/DDBJ whole genome shotgun (WGS) entry which is preliminary data.</text>
</comment>